<feature type="repeat" description="ANK" evidence="7">
    <location>
        <begin position="104"/>
        <end position="126"/>
    </location>
</feature>
<proteinExistence type="predicted"/>
<keyword evidence="3" id="KW-0677">Repeat</keyword>
<evidence type="ECO:0000256" key="1">
    <source>
        <dbReference type="ARBA" id="ARBA00004141"/>
    </source>
</evidence>
<feature type="transmembrane region" description="Helical" evidence="8">
    <location>
        <begin position="259"/>
        <end position="278"/>
    </location>
</feature>
<dbReference type="AlphaFoldDB" id="A0A8T0CJ02"/>
<dbReference type="EMBL" id="MU090718">
    <property type="protein sequence ID" value="KAF7847543.1"/>
    <property type="molecule type" value="Genomic_DNA"/>
</dbReference>
<feature type="repeat" description="ANK" evidence="7">
    <location>
        <begin position="36"/>
        <end position="68"/>
    </location>
</feature>
<organism evidence="10 11">
    <name type="scientific">Corymbia citriodora subsp. variegata</name>
    <dbReference type="NCBI Taxonomy" id="360336"/>
    <lineage>
        <taxon>Eukaryota</taxon>
        <taxon>Viridiplantae</taxon>
        <taxon>Streptophyta</taxon>
        <taxon>Embryophyta</taxon>
        <taxon>Tracheophyta</taxon>
        <taxon>Spermatophyta</taxon>
        <taxon>Magnoliopsida</taxon>
        <taxon>eudicotyledons</taxon>
        <taxon>Gunneridae</taxon>
        <taxon>Pentapetalae</taxon>
        <taxon>rosids</taxon>
        <taxon>malvids</taxon>
        <taxon>Myrtales</taxon>
        <taxon>Myrtaceae</taxon>
        <taxon>Myrtoideae</taxon>
        <taxon>Eucalypteae</taxon>
        <taxon>Corymbia</taxon>
    </lineage>
</organism>
<evidence type="ECO:0000256" key="3">
    <source>
        <dbReference type="ARBA" id="ARBA00022737"/>
    </source>
</evidence>
<dbReference type="PROSITE" id="PS50297">
    <property type="entry name" value="ANK_REP_REGION"/>
    <property type="match status" value="4"/>
</dbReference>
<evidence type="ECO:0000256" key="8">
    <source>
        <dbReference type="SAM" id="Phobius"/>
    </source>
</evidence>
<keyword evidence="4 8" id="KW-1133">Transmembrane helix</keyword>
<feature type="transmembrane region" description="Helical" evidence="8">
    <location>
        <begin position="376"/>
        <end position="398"/>
    </location>
</feature>
<dbReference type="InterPro" id="IPR036770">
    <property type="entry name" value="Ankyrin_rpt-contain_sf"/>
</dbReference>
<evidence type="ECO:0000313" key="10">
    <source>
        <dbReference type="EMBL" id="KAF7847543.1"/>
    </source>
</evidence>
<dbReference type="OrthoDB" id="7729168at2759"/>
<dbReference type="Pfam" id="PF12796">
    <property type="entry name" value="Ank_2"/>
    <property type="match status" value="2"/>
</dbReference>
<name>A0A8T0CJ02_CORYI</name>
<evidence type="ECO:0000256" key="5">
    <source>
        <dbReference type="ARBA" id="ARBA00023043"/>
    </source>
</evidence>
<keyword evidence="11" id="KW-1185">Reference proteome</keyword>
<dbReference type="InterPro" id="IPR026961">
    <property type="entry name" value="PGG_dom"/>
</dbReference>
<feature type="domain" description="PGG" evidence="9">
    <location>
        <begin position="253"/>
        <end position="356"/>
    </location>
</feature>
<evidence type="ECO:0000313" key="11">
    <source>
        <dbReference type="Proteomes" id="UP000806378"/>
    </source>
</evidence>
<gene>
    <name evidence="10" type="ORF">BT93_L2857</name>
</gene>
<dbReference type="Gene3D" id="1.25.40.20">
    <property type="entry name" value="Ankyrin repeat-containing domain"/>
    <property type="match status" value="1"/>
</dbReference>
<dbReference type="Proteomes" id="UP000806378">
    <property type="component" value="Unassembled WGS sequence"/>
</dbReference>
<feature type="transmembrane region" description="Helical" evidence="8">
    <location>
        <begin position="335"/>
        <end position="356"/>
    </location>
</feature>
<dbReference type="SMART" id="SM00248">
    <property type="entry name" value="ANK"/>
    <property type="match status" value="5"/>
</dbReference>
<protein>
    <recommendedName>
        <fullName evidence="9">PGG domain-containing protein</fullName>
    </recommendedName>
</protein>
<keyword evidence="5 7" id="KW-0040">ANK repeat</keyword>
<reference evidence="10" key="1">
    <citation type="submission" date="2020-05" db="EMBL/GenBank/DDBJ databases">
        <title>WGS assembly of Corymbia citriodora subspecies variegata.</title>
        <authorList>
            <person name="Barry K."/>
            <person name="Hundley H."/>
            <person name="Shu S."/>
            <person name="Jenkins J."/>
            <person name="Grimwood J."/>
            <person name="Baten A."/>
        </authorList>
    </citation>
    <scope>NUCLEOTIDE SEQUENCE</scope>
    <source>
        <strain evidence="10">CV2-018</strain>
    </source>
</reference>
<dbReference type="InterPro" id="IPR002110">
    <property type="entry name" value="Ankyrin_rpt"/>
</dbReference>
<dbReference type="PANTHER" id="PTHR24186:SF37">
    <property type="entry name" value="PGG DOMAIN-CONTAINING PROTEIN"/>
    <property type="match status" value="1"/>
</dbReference>
<accession>A0A8T0CJ02</accession>
<feature type="repeat" description="ANK" evidence="7">
    <location>
        <begin position="174"/>
        <end position="206"/>
    </location>
</feature>
<comment type="subcellular location">
    <subcellularLocation>
        <location evidence="1">Membrane</location>
        <topology evidence="1">Multi-pass membrane protein</topology>
    </subcellularLocation>
</comment>
<evidence type="ECO:0000256" key="7">
    <source>
        <dbReference type="PROSITE-ProRule" id="PRU00023"/>
    </source>
</evidence>
<dbReference type="Pfam" id="PF13962">
    <property type="entry name" value="PGG"/>
    <property type="match status" value="1"/>
</dbReference>
<sequence length="433" mass="49280">MEFELYKAAEEGSVPSLLELLGKDRLLLDRIVTWNRGETPLHVAAMLGHLRFVEELLARKAELAQEQDYQGFTPLHIAAAKGYFRIVARLLEFGPEVCFVRDMYERNPLHVAAMKGQEEILEILVREKPEAAHEIFEDGQTIFHLCVKYNRLQCLKLLMNFLRDDQLINSRDKDGNTILHLAAAQKQTKIILFLSDIGIDPNVPNYKGFSSLALLAHVESLKNDSEISEIVDKTVAVHAPGGKEIEKAKKRKKRQDNTFETLLVVGVLFAGIGTQGGMKLPDNIWEIYFEGPKNDRERKFLNVHKFLMESNMVSLIASLAIVFVLTSLPFKRQNLISVAMVIFWIAMICAAVAYGIPLLMITPNDESQTTYKTVGVSVLCCAAVMVIIVLCHFLMWFYSALKWSYSALKWSYSALKKFYSALKRRRQREYVTI</sequence>
<evidence type="ECO:0000256" key="4">
    <source>
        <dbReference type="ARBA" id="ARBA00022989"/>
    </source>
</evidence>
<evidence type="ECO:0000256" key="6">
    <source>
        <dbReference type="ARBA" id="ARBA00023136"/>
    </source>
</evidence>
<feature type="repeat" description="ANK" evidence="7">
    <location>
        <begin position="70"/>
        <end position="102"/>
    </location>
</feature>
<dbReference type="Gramene" id="rna-gnl|WGS:JABURB|Cocit.L2857.1">
    <property type="protein sequence ID" value="cds-KAF7847543.1"/>
    <property type="gene ID" value="gene-BT93_L2857"/>
</dbReference>
<dbReference type="PROSITE" id="PS50088">
    <property type="entry name" value="ANK_REPEAT"/>
    <property type="match status" value="4"/>
</dbReference>
<keyword evidence="2 8" id="KW-0812">Transmembrane</keyword>
<dbReference type="SUPFAM" id="SSF48403">
    <property type="entry name" value="Ankyrin repeat"/>
    <property type="match status" value="1"/>
</dbReference>
<dbReference type="GO" id="GO:0005886">
    <property type="term" value="C:plasma membrane"/>
    <property type="evidence" value="ECO:0007669"/>
    <property type="project" value="TreeGrafter"/>
</dbReference>
<feature type="transmembrane region" description="Helical" evidence="8">
    <location>
        <begin position="310"/>
        <end position="328"/>
    </location>
</feature>
<evidence type="ECO:0000259" key="9">
    <source>
        <dbReference type="Pfam" id="PF13962"/>
    </source>
</evidence>
<dbReference type="PANTHER" id="PTHR24186">
    <property type="entry name" value="PROTEIN PHOSPHATASE 1 REGULATORY SUBUNIT"/>
    <property type="match status" value="1"/>
</dbReference>
<evidence type="ECO:0000256" key="2">
    <source>
        <dbReference type="ARBA" id="ARBA00022692"/>
    </source>
</evidence>
<keyword evidence="6 8" id="KW-0472">Membrane</keyword>
<comment type="caution">
    <text evidence="10">The sequence shown here is derived from an EMBL/GenBank/DDBJ whole genome shotgun (WGS) entry which is preliminary data.</text>
</comment>